<name>A0ABR3NDE3_9TELE</name>
<comment type="caution">
    <text evidence="1">The sequence shown here is derived from an EMBL/GenBank/DDBJ whole genome shotgun (WGS) entry which is preliminary data.</text>
</comment>
<protein>
    <submittedName>
        <fullName evidence="1">Uncharacterized protein</fullName>
    </submittedName>
</protein>
<sequence>MKCGLKQEYGVQSQRCIASLSNHQTRGWNEPSHCGENKSALTILNNIQSPALDGTPEPSGRAGQISRDMQTLAFPFLDVFDRT</sequence>
<evidence type="ECO:0000313" key="2">
    <source>
        <dbReference type="Proteomes" id="UP001558613"/>
    </source>
</evidence>
<organism evidence="1 2">
    <name type="scientific">Cirrhinus molitorella</name>
    <name type="common">mud carp</name>
    <dbReference type="NCBI Taxonomy" id="172907"/>
    <lineage>
        <taxon>Eukaryota</taxon>
        <taxon>Metazoa</taxon>
        <taxon>Chordata</taxon>
        <taxon>Craniata</taxon>
        <taxon>Vertebrata</taxon>
        <taxon>Euteleostomi</taxon>
        <taxon>Actinopterygii</taxon>
        <taxon>Neopterygii</taxon>
        <taxon>Teleostei</taxon>
        <taxon>Ostariophysi</taxon>
        <taxon>Cypriniformes</taxon>
        <taxon>Cyprinidae</taxon>
        <taxon>Labeoninae</taxon>
        <taxon>Labeonini</taxon>
        <taxon>Cirrhinus</taxon>
    </lineage>
</organism>
<keyword evidence="2" id="KW-1185">Reference proteome</keyword>
<dbReference type="EMBL" id="JAYMGO010000005">
    <property type="protein sequence ID" value="KAL1274705.1"/>
    <property type="molecule type" value="Genomic_DNA"/>
</dbReference>
<evidence type="ECO:0000313" key="1">
    <source>
        <dbReference type="EMBL" id="KAL1274705.1"/>
    </source>
</evidence>
<gene>
    <name evidence="1" type="ORF">QQF64_027519</name>
</gene>
<accession>A0ABR3NDE3</accession>
<reference evidence="1 2" key="1">
    <citation type="submission" date="2023-09" db="EMBL/GenBank/DDBJ databases">
        <authorList>
            <person name="Wang M."/>
        </authorList>
    </citation>
    <scope>NUCLEOTIDE SEQUENCE [LARGE SCALE GENOMIC DNA]</scope>
    <source>
        <strain evidence="1">GT-2023</strain>
        <tissue evidence="1">Liver</tissue>
    </source>
</reference>
<proteinExistence type="predicted"/>
<dbReference type="Proteomes" id="UP001558613">
    <property type="component" value="Unassembled WGS sequence"/>
</dbReference>